<keyword evidence="10" id="KW-1185">Reference proteome</keyword>
<keyword evidence="2 7" id="KW-0813">Transport</keyword>
<keyword evidence="6 7" id="KW-0472">Membrane</keyword>
<feature type="transmembrane region" description="Helical" evidence="7">
    <location>
        <begin position="152"/>
        <end position="170"/>
    </location>
</feature>
<evidence type="ECO:0000256" key="4">
    <source>
        <dbReference type="ARBA" id="ARBA00022692"/>
    </source>
</evidence>
<feature type="transmembrane region" description="Helical" evidence="7">
    <location>
        <begin position="201"/>
        <end position="224"/>
    </location>
</feature>
<dbReference type="Pfam" id="PF00528">
    <property type="entry name" value="BPD_transp_1"/>
    <property type="match status" value="1"/>
</dbReference>
<keyword evidence="4 7" id="KW-0812">Transmembrane</keyword>
<feature type="transmembrane region" description="Helical" evidence="7">
    <location>
        <begin position="127"/>
        <end position="146"/>
    </location>
</feature>
<evidence type="ECO:0000313" key="10">
    <source>
        <dbReference type="Proteomes" id="UP001501295"/>
    </source>
</evidence>
<comment type="similarity">
    <text evidence="7">Belongs to the binding-protein-dependent transport system permease family.</text>
</comment>
<name>A0ABP8VTV7_9MICO</name>
<organism evidence="9 10">
    <name type="scientific">Frondihabitans cladoniiphilus</name>
    <dbReference type="NCBI Taxonomy" id="715785"/>
    <lineage>
        <taxon>Bacteria</taxon>
        <taxon>Bacillati</taxon>
        <taxon>Actinomycetota</taxon>
        <taxon>Actinomycetes</taxon>
        <taxon>Micrococcales</taxon>
        <taxon>Microbacteriaceae</taxon>
        <taxon>Frondihabitans</taxon>
    </lineage>
</organism>
<feature type="transmembrane region" description="Helical" evidence="7">
    <location>
        <begin position="254"/>
        <end position="277"/>
    </location>
</feature>
<dbReference type="PANTHER" id="PTHR43386">
    <property type="entry name" value="OLIGOPEPTIDE TRANSPORT SYSTEM PERMEASE PROTEIN APPC"/>
    <property type="match status" value="1"/>
</dbReference>
<comment type="subcellular location">
    <subcellularLocation>
        <location evidence="1 7">Cell membrane</location>
        <topology evidence="1 7">Multi-pass membrane protein</topology>
    </subcellularLocation>
</comment>
<dbReference type="InterPro" id="IPR000515">
    <property type="entry name" value="MetI-like"/>
</dbReference>
<evidence type="ECO:0000256" key="5">
    <source>
        <dbReference type="ARBA" id="ARBA00022989"/>
    </source>
</evidence>
<dbReference type="PANTHER" id="PTHR43386:SF25">
    <property type="entry name" value="PEPTIDE ABC TRANSPORTER PERMEASE PROTEIN"/>
    <property type="match status" value="1"/>
</dbReference>
<dbReference type="InterPro" id="IPR035906">
    <property type="entry name" value="MetI-like_sf"/>
</dbReference>
<evidence type="ECO:0000256" key="1">
    <source>
        <dbReference type="ARBA" id="ARBA00004651"/>
    </source>
</evidence>
<comment type="caution">
    <text evidence="9">The sequence shown here is derived from an EMBL/GenBank/DDBJ whole genome shotgun (WGS) entry which is preliminary data.</text>
</comment>
<dbReference type="RefSeq" id="WP_425556925.1">
    <property type="nucleotide sequence ID" value="NZ_BAABLM010000002.1"/>
</dbReference>
<protein>
    <submittedName>
        <fullName evidence="9">ABC transporter permease</fullName>
    </submittedName>
</protein>
<evidence type="ECO:0000256" key="2">
    <source>
        <dbReference type="ARBA" id="ARBA00022448"/>
    </source>
</evidence>
<dbReference type="PROSITE" id="PS50928">
    <property type="entry name" value="ABC_TM1"/>
    <property type="match status" value="1"/>
</dbReference>
<feature type="transmembrane region" description="Helical" evidence="7">
    <location>
        <begin position="90"/>
        <end position="115"/>
    </location>
</feature>
<dbReference type="SUPFAM" id="SSF161098">
    <property type="entry name" value="MetI-like"/>
    <property type="match status" value="1"/>
</dbReference>
<dbReference type="CDD" id="cd06261">
    <property type="entry name" value="TM_PBP2"/>
    <property type="match status" value="1"/>
</dbReference>
<keyword evidence="3" id="KW-1003">Cell membrane</keyword>
<feature type="domain" description="ABC transmembrane type-1" evidence="8">
    <location>
        <begin position="88"/>
        <end position="277"/>
    </location>
</feature>
<sequence>MTVLPALPSAVEEPRASRTRRRPLSVVEAVAAVALLVVIVAAVAPGLIAPRDPLAIAPTDAFAAPSWAHPFGTDDSGRDLFSRVVHGTSASLLIGVAATAIGVLLGLVLGIAAGIGTRVTDVAVSRLLEVLFALPGLLLALVIIAFVGPGPVPATIAVGLATAPGYARIFRTQIRRVRSSEMVEAARVLGRRPSVLLVRHVLPNALAPVVVLATLGVGQAVVWASSLSYLGLGSPPPAPEWGAMLEAGRTYLGVAWWMTAFPGAAIVLVAAATTVLGRRLSRRNRGMR</sequence>
<dbReference type="EMBL" id="BAABLM010000002">
    <property type="protein sequence ID" value="GAA4669890.1"/>
    <property type="molecule type" value="Genomic_DNA"/>
</dbReference>
<evidence type="ECO:0000256" key="6">
    <source>
        <dbReference type="ARBA" id="ARBA00023136"/>
    </source>
</evidence>
<evidence type="ECO:0000256" key="7">
    <source>
        <dbReference type="RuleBase" id="RU363032"/>
    </source>
</evidence>
<proteinExistence type="inferred from homology"/>
<keyword evidence="5 7" id="KW-1133">Transmembrane helix</keyword>
<evidence type="ECO:0000256" key="3">
    <source>
        <dbReference type="ARBA" id="ARBA00022475"/>
    </source>
</evidence>
<evidence type="ECO:0000313" key="9">
    <source>
        <dbReference type="EMBL" id="GAA4669890.1"/>
    </source>
</evidence>
<feature type="transmembrane region" description="Helical" evidence="7">
    <location>
        <begin position="24"/>
        <end position="48"/>
    </location>
</feature>
<evidence type="ECO:0000259" key="8">
    <source>
        <dbReference type="PROSITE" id="PS50928"/>
    </source>
</evidence>
<reference evidence="10" key="1">
    <citation type="journal article" date="2019" name="Int. J. Syst. Evol. Microbiol.">
        <title>The Global Catalogue of Microorganisms (GCM) 10K type strain sequencing project: providing services to taxonomists for standard genome sequencing and annotation.</title>
        <authorList>
            <consortium name="The Broad Institute Genomics Platform"/>
            <consortium name="The Broad Institute Genome Sequencing Center for Infectious Disease"/>
            <person name="Wu L."/>
            <person name="Ma J."/>
        </authorList>
    </citation>
    <scope>NUCLEOTIDE SEQUENCE [LARGE SCALE GENOMIC DNA]</scope>
    <source>
        <strain evidence="10">JCM 18956</strain>
    </source>
</reference>
<gene>
    <name evidence="9" type="ORF">GCM10025780_11510</name>
</gene>
<dbReference type="Gene3D" id="1.10.3720.10">
    <property type="entry name" value="MetI-like"/>
    <property type="match status" value="1"/>
</dbReference>
<dbReference type="InterPro" id="IPR050366">
    <property type="entry name" value="BP-dependent_transpt_permease"/>
</dbReference>
<accession>A0ABP8VTV7</accession>
<dbReference type="Proteomes" id="UP001501295">
    <property type="component" value="Unassembled WGS sequence"/>
</dbReference>